<reference evidence="2" key="1">
    <citation type="journal article" date="2019" name="Int. J. Syst. Evol. Microbiol.">
        <title>The Global Catalogue of Microorganisms (GCM) 10K type strain sequencing project: providing services to taxonomists for standard genome sequencing and annotation.</title>
        <authorList>
            <consortium name="The Broad Institute Genomics Platform"/>
            <consortium name="The Broad Institute Genome Sequencing Center for Infectious Disease"/>
            <person name="Wu L."/>
            <person name="Ma J."/>
        </authorList>
    </citation>
    <scope>NUCLEOTIDE SEQUENCE [LARGE SCALE GENOMIC DNA]</scope>
    <source>
        <strain evidence="2">CCUG 38813</strain>
    </source>
</reference>
<dbReference type="Proteomes" id="UP001596031">
    <property type="component" value="Unassembled WGS sequence"/>
</dbReference>
<proteinExistence type="predicted"/>
<evidence type="ECO:0000313" key="1">
    <source>
        <dbReference type="EMBL" id="MFC5513675.1"/>
    </source>
</evidence>
<name>A0ABW0PMH4_9BURK</name>
<evidence type="ECO:0000313" key="2">
    <source>
        <dbReference type="Proteomes" id="UP001596031"/>
    </source>
</evidence>
<dbReference type="RefSeq" id="WP_379726292.1">
    <property type="nucleotide sequence ID" value="NZ_JBHSMS010000077.1"/>
</dbReference>
<dbReference type="EMBL" id="JBHSMS010000077">
    <property type="protein sequence ID" value="MFC5513675.1"/>
    <property type="molecule type" value="Genomic_DNA"/>
</dbReference>
<sequence length="72" mass="8064">MKTPPATLTIGDYPQLALLAWSRRPGDVITAEEAFGLYESNWRFVDPDLLDENERELIDGLTETCGHGLMNV</sequence>
<accession>A0ABW0PMH4</accession>
<gene>
    <name evidence="1" type="ORF">ACFPOU_21470</name>
</gene>
<protein>
    <submittedName>
        <fullName evidence="1">Uncharacterized protein</fullName>
    </submittedName>
</protein>
<keyword evidence="2" id="KW-1185">Reference proteome</keyword>
<comment type="caution">
    <text evidence="1">The sequence shown here is derived from an EMBL/GenBank/DDBJ whole genome shotgun (WGS) entry which is preliminary data.</text>
</comment>
<organism evidence="1 2">
    <name type="scientific">Massilia jejuensis</name>
    <dbReference type="NCBI Taxonomy" id="648894"/>
    <lineage>
        <taxon>Bacteria</taxon>
        <taxon>Pseudomonadati</taxon>
        <taxon>Pseudomonadota</taxon>
        <taxon>Betaproteobacteria</taxon>
        <taxon>Burkholderiales</taxon>
        <taxon>Oxalobacteraceae</taxon>
        <taxon>Telluria group</taxon>
        <taxon>Massilia</taxon>
    </lineage>
</organism>